<keyword evidence="3" id="KW-1185">Reference proteome</keyword>
<sequence>MMIPDDENGQVLRQMLDDGDDLDVPRGIEFFHVFAEQEDADAFVEAAAALPDVMVEDAEVDEEGVWQVCVIRVMAPSHAAITALELQLGELAESHRGYADGWGCPPADETSH</sequence>
<reference evidence="2 3" key="1">
    <citation type="submission" date="2021-02" db="EMBL/GenBank/DDBJ databases">
        <title>Lysobacter arenosi sp. nov., isolated from soil of gangwondo yeongwol, south Korea.</title>
        <authorList>
            <person name="Kim K.R."/>
            <person name="Kim K.H."/>
            <person name="Jeon C.O."/>
        </authorList>
    </citation>
    <scope>NUCLEOTIDE SEQUENCE [LARGE SCALE GENOMIC DNA]</scope>
    <source>
        <strain evidence="2 3">R7</strain>
    </source>
</reference>
<evidence type="ECO:0000313" key="3">
    <source>
        <dbReference type="Proteomes" id="UP000663400"/>
    </source>
</evidence>
<dbReference type="Pfam" id="PF06877">
    <property type="entry name" value="RraB"/>
    <property type="match status" value="1"/>
</dbReference>
<evidence type="ECO:0000313" key="2">
    <source>
        <dbReference type="EMBL" id="QSX76489.1"/>
    </source>
</evidence>
<dbReference type="EMBL" id="CP071517">
    <property type="protein sequence ID" value="QSX76489.1"/>
    <property type="molecule type" value="Genomic_DNA"/>
</dbReference>
<dbReference type="RefSeq" id="WP_207527143.1">
    <property type="nucleotide sequence ID" value="NZ_CP071517.1"/>
</dbReference>
<dbReference type="InterPro" id="IPR036701">
    <property type="entry name" value="RraB-like_sf"/>
</dbReference>
<dbReference type="SUPFAM" id="SSF89946">
    <property type="entry name" value="Hypothetical protein VC0424"/>
    <property type="match status" value="1"/>
</dbReference>
<proteinExistence type="predicted"/>
<accession>A0ABX7RGD6</accession>
<organism evidence="2 3">
    <name type="scientific">Lysobacter arenosi</name>
    <dbReference type="NCBI Taxonomy" id="2795387"/>
    <lineage>
        <taxon>Bacteria</taxon>
        <taxon>Pseudomonadati</taxon>
        <taxon>Pseudomonadota</taxon>
        <taxon>Gammaproteobacteria</taxon>
        <taxon>Lysobacterales</taxon>
        <taxon>Lysobacteraceae</taxon>
        <taxon>Lysobacter</taxon>
    </lineage>
</organism>
<dbReference type="Gene3D" id="3.30.70.970">
    <property type="entry name" value="RraB-like"/>
    <property type="match status" value="1"/>
</dbReference>
<protein>
    <submittedName>
        <fullName evidence="2">Ribonuclease E inhibitor RraB</fullName>
    </submittedName>
</protein>
<name>A0ABX7RGD6_9GAMM</name>
<dbReference type="Proteomes" id="UP000663400">
    <property type="component" value="Chromosome"/>
</dbReference>
<evidence type="ECO:0000259" key="1">
    <source>
        <dbReference type="Pfam" id="PF06877"/>
    </source>
</evidence>
<gene>
    <name evidence="2" type="ORF">HIV01_008470</name>
</gene>
<dbReference type="InterPro" id="IPR009671">
    <property type="entry name" value="RraB_dom"/>
</dbReference>
<feature type="domain" description="Regulator of ribonuclease activity B" evidence="1">
    <location>
        <begin position="6"/>
        <end position="104"/>
    </location>
</feature>